<gene>
    <name evidence="9 11" type="primary">lnt</name>
    <name evidence="11" type="ORF">ENU91_04630</name>
</gene>
<comment type="function">
    <text evidence="9">Catalyzes the phospholipid dependent N-acylation of the N-terminal cysteine of apolipoprotein, the last step in lipoprotein maturation.</text>
</comment>
<evidence type="ECO:0000313" key="11">
    <source>
        <dbReference type="EMBL" id="HGU15922.1"/>
    </source>
</evidence>
<accession>A0A7V4JQM5</accession>
<comment type="catalytic activity">
    <reaction evidence="9">
        <text>N-terminal S-1,2-diacyl-sn-glyceryl-L-cysteinyl-[lipoprotein] + a glycerophospholipid = N-acyl-S-1,2-diacyl-sn-glyceryl-L-cysteinyl-[lipoprotein] + a 2-acyl-sn-glycero-3-phospholipid + H(+)</text>
        <dbReference type="Rhea" id="RHEA:48228"/>
        <dbReference type="Rhea" id="RHEA-COMP:14681"/>
        <dbReference type="Rhea" id="RHEA-COMP:14684"/>
        <dbReference type="ChEBI" id="CHEBI:15378"/>
        <dbReference type="ChEBI" id="CHEBI:136912"/>
        <dbReference type="ChEBI" id="CHEBI:140656"/>
        <dbReference type="ChEBI" id="CHEBI:140657"/>
        <dbReference type="ChEBI" id="CHEBI:140660"/>
        <dbReference type="EC" id="2.3.1.269"/>
    </reaction>
</comment>
<keyword evidence="6 9" id="KW-1133">Transmembrane helix</keyword>
<keyword evidence="7 9" id="KW-0472">Membrane</keyword>
<evidence type="ECO:0000256" key="8">
    <source>
        <dbReference type="ARBA" id="ARBA00023315"/>
    </source>
</evidence>
<evidence type="ECO:0000259" key="10">
    <source>
        <dbReference type="PROSITE" id="PS50263"/>
    </source>
</evidence>
<keyword evidence="8 9" id="KW-0012">Acyltransferase</keyword>
<reference evidence="11" key="1">
    <citation type="journal article" date="2020" name="mSystems">
        <title>Genome- and Community-Level Interaction Insights into Carbon Utilization and Element Cycling Functions of Hydrothermarchaeota in Hydrothermal Sediment.</title>
        <authorList>
            <person name="Zhou Z."/>
            <person name="Liu Y."/>
            <person name="Xu W."/>
            <person name="Pan J."/>
            <person name="Luo Z.H."/>
            <person name="Li M."/>
        </authorList>
    </citation>
    <scope>NUCLEOTIDE SEQUENCE [LARGE SCALE GENOMIC DNA]</scope>
    <source>
        <strain evidence="11">SpSt-711</strain>
    </source>
</reference>
<dbReference type="AlphaFoldDB" id="A0A7V4JQM5"/>
<dbReference type="InterPro" id="IPR036526">
    <property type="entry name" value="C-N_Hydrolase_sf"/>
</dbReference>
<dbReference type="Gene3D" id="3.60.110.10">
    <property type="entry name" value="Carbon-nitrogen hydrolase"/>
    <property type="match status" value="1"/>
</dbReference>
<evidence type="ECO:0000256" key="7">
    <source>
        <dbReference type="ARBA" id="ARBA00023136"/>
    </source>
</evidence>
<feature type="transmembrane region" description="Helical" evidence="9">
    <location>
        <begin position="169"/>
        <end position="191"/>
    </location>
</feature>
<dbReference type="GO" id="GO:0016410">
    <property type="term" value="F:N-acyltransferase activity"/>
    <property type="evidence" value="ECO:0007669"/>
    <property type="project" value="UniProtKB-UniRule"/>
</dbReference>
<keyword evidence="3 9" id="KW-1003">Cell membrane</keyword>
<comment type="similarity">
    <text evidence="2 9">Belongs to the CN hydrolase family. Apolipoprotein N-acyltransferase subfamily.</text>
</comment>
<dbReference type="PANTHER" id="PTHR38686">
    <property type="entry name" value="APOLIPOPROTEIN N-ACYLTRANSFERASE"/>
    <property type="match status" value="1"/>
</dbReference>
<sequence>MFNKVRISINLIGSIFSAFLLTLSFPKWNLWILGFFSLIPLFFSLILTKENKNKIIFSFIFGIIHFSTLLYWLVYTLTKYGNLNLIISLFLLLLLSSYLALYYVFFFYTNFKLKIFESPNFIKGLFFSLTLVGMEYLRGKLLTGFPWGQLGYILSNFSPFLQLADIGGIWGLSFICALINYYIFFFLYSFYFSLKPLLNFRFLINNLCFLIFFITFLSYGIYKKSFWEKLISQEKNSIKISLLQGNIPQEMKELSEIEYSLKIYKKLALSALKEKPHIIFFPETSFPFFFPYEKEPTLKLLAFLEKLTLESKKFDYLPVSIFGTFRLKYKNGNPFVYNSLIVWDGKDFVDLYDKEKLVPFGEYVPLEKYLSFLRRITIGLGIVKPGFSKNLSFSLKDEIIKVTPLICFESAFSEILRKRLKENPQLIFIATNDAWFGKTSAPYQHFQMAIVRAVEARRYTVQVANTGITGIIDPTGKIMKMTKLEKEEIVYEKIKPLYERTFFIKYGNILGIGGSLILLFSFILTLFLAKFLNP</sequence>
<dbReference type="UniPathway" id="UPA00666"/>
<feature type="transmembrane region" description="Helical" evidence="9">
    <location>
        <begin position="31"/>
        <end position="48"/>
    </location>
</feature>
<keyword evidence="5 9" id="KW-0812">Transmembrane</keyword>
<dbReference type="GO" id="GO:0005886">
    <property type="term" value="C:plasma membrane"/>
    <property type="evidence" value="ECO:0007669"/>
    <property type="project" value="UniProtKB-SubCell"/>
</dbReference>
<dbReference type="PROSITE" id="PS50263">
    <property type="entry name" value="CN_HYDROLASE"/>
    <property type="match status" value="1"/>
</dbReference>
<evidence type="ECO:0000256" key="9">
    <source>
        <dbReference type="HAMAP-Rule" id="MF_01148"/>
    </source>
</evidence>
<dbReference type="HAMAP" id="MF_01148">
    <property type="entry name" value="Lnt"/>
    <property type="match status" value="1"/>
</dbReference>
<feature type="domain" description="CN hydrolase" evidence="10">
    <location>
        <begin position="243"/>
        <end position="496"/>
    </location>
</feature>
<dbReference type="CDD" id="cd07571">
    <property type="entry name" value="ALP_N-acyl_transferase"/>
    <property type="match status" value="1"/>
</dbReference>
<comment type="subcellular location">
    <subcellularLocation>
        <location evidence="1 9">Cell membrane</location>
        <topology evidence="1 9">Multi-pass membrane protein</topology>
    </subcellularLocation>
</comment>
<feature type="transmembrane region" description="Helical" evidence="9">
    <location>
        <begin position="203"/>
        <end position="222"/>
    </location>
</feature>
<proteinExistence type="inferred from homology"/>
<feature type="transmembrane region" description="Helical" evidence="9">
    <location>
        <begin position="509"/>
        <end position="529"/>
    </location>
</feature>
<dbReference type="EC" id="2.3.1.269" evidence="9"/>
<dbReference type="Pfam" id="PF00795">
    <property type="entry name" value="CN_hydrolase"/>
    <property type="match status" value="1"/>
</dbReference>
<evidence type="ECO:0000256" key="3">
    <source>
        <dbReference type="ARBA" id="ARBA00022475"/>
    </source>
</evidence>
<dbReference type="InterPro" id="IPR004563">
    <property type="entry name" value="Apolipo_AcylTrfase"/>
</dbReference>
<evidence type="ECO:0000256" key="6">
    <source>
        <dbReference type="ARBA" id="ARBA00022989"/>
    </source>
</evidence>
<dbReference type="GO" id="GO:0042158">
    <property type="term" value="P:lipoprotein biosynthetic process"/>
    <property type="evidence" value="ECO:0007669"/>
    <property type="project" value="UniProtKB-UniRule"/>
</dbReference>
<name>A0A7V4JQM5_9BACT</name>
<feature type="transmembrane region" description="Helical" evidence="9">
    <location>
        <begin position="120"/>
        <end position="137"/>
    </location>
</feature>
<evidence type="ECO:0000256" key="1">
    <source>
        <dbReference type="ARBA" id="ARBA00004651"/>
    </source>
</evidence>
<dbReference type="PANTHER" id="PTHR38686:SF1">
    <property type="entry name" value="APOLIPOPROTEIN N-ACYLTRANSFERASE"/>
    <property type="match status" value="1"/>
</dbReference>
<dbReference type="EMBL" id="DTEI01000079">
    <property type="protein sequence ID" value="HGU15922.1"/>
    <property type="molecule type" value="Genomic_DNA"/>
</dbReference>
<keyword evidence="4 9" id="KW-0808">Transferase</keyword>
<organism evidence="11">
    <name type="scientific">Thermodesulfobacterium geofontis</name>
    <dbReference type="NCBI Taxonomy" id="1295609"/>
    <lineage>
        <taxon>Bacteria</taxon>
        <taxon>Pseudomonadati</taxon>
        <taxon>Thermodesulfobacteriota</taxon>
        <taxon>Thermodesulfobacteria</taxon>
        <taxon>Thermodesulfobacteriales</taxon>
        <taxon>Thermodesulfobacteriaceae</taxon>
        <taxon>Thermodesulfobacterium</taxon>
    </lineage>
</organism>
<feature type="transmembrane region" description="Helical" evidence="9">
    <location>
        <begin position="86"/>
        <end position="108"/>
    </location>
</feature>
<dbReference type="Pfam" id="PF20154">
    <property type="entry name" value="LNT_N"/>
    <property type="match status" value="1"/>
</dbReference>
<dbReference type="SUPFAM" id="SSF56317">
    <property type="entry name" value="Carbon-nitrogen hydrolase"/>
    <property type="match status" value="1"/>
</dbReference>
<evidence type="ECO:0000256" key="5">
    <source>
        <dbReference type="ARBA" id="ARBA00022692"/>
    </source>
</evidence>
<dbReference type="NCBIfam" id="TIGR00546">
    <property type="entry name" value="lnt"/>
    <property type="match status" value="1"/>
</dbReference>
<dbReference type="InterPro" id="IPR003010">
    <property type="entry name" value="C-N_Hydrolase"/>
</dbReference>
<keyword evidence="11" id="KW-0449">Lipoprotein</keyword>
<evidence type="ECO:0000256" key="4">
    <source>
        <dbReference type="ARBA" id="ARBA00022679"/>
    </source>
</evidence>
<comment type="caution">
    <text evidence="11">The sequence shown here is derived from an EMBL/GenBank/DDBJ whole genome shotgun (WGS) entry which is preliminary data.</text>
</comment>
<comment type="pathway">
    <text evidence="9">Protein modification; lipoprotein biosynthesis (N-acyl transfer).</text>
</comment>
<dbReference type="InterPro" id="IPR045378">
    <property type="entry name" value="LNT_N"/>
</dbReference>
<feature type="transmembrane region" description="Helical" evidence="9">
    <location>
        <begin position="55"/>
        <end position="74"/>
    </location>
</feature>
<feature type="transmembrane region" description="Helical" evidence="9">
    <location>
        <begin position="7"/>
        <end position="25"/>
    </location>
</feature>
<protein>
    <recommendedName>
        <fullName evidence="9">Apolipoprotein N-acyltransferase</fullName>
        <shortName evidence="9">ALP N-acyltransferase</shortName>
        <ecNumber evidence="9">2.3.1.269</ecNumber>
    </recommendedName>
</protein>
<evidence type="ECO:0000256" key="2">
    <source>
        <dbReference type="ARBA" id="ARBA00010065"/>
    </source>
</evidence>